<feature type="coiled-coil region" evidence="1">
    <location>
        <begin position="46"/>
        <end position="91"/>
    </location>
</feature>
<dbReference type="AlphaFoldDB" id="A0A2T9X406"/>
<name>A0A2T9X406_9CREN</name>
<dbReference type="SUPFAM" id="SSF58100">
    <property type="entry name" value="Bacterial hemolysins"/>
    <property type="match status" value="1"/>
</dbReference>
<evidence type="ECO:0000313" key="4">
    <source>
        <dbReference type="Proteomes" id="UP000245638"/>
    </source>
</evidence>
<keyword evidence="1" id="KW-0175">Coiled coil</keyword>
<dbReference type="Gene3D" id="1.20.58.130">
    <property type="match status" value="1"/>
</dbReference>
<feature type="transmembrane region" description="Helical" evidence="2">
    <location>
        <begin position="104"/>
        <end position="123"/>
    </location>
</feature>
<gene>
    <name evidence="3" type="ORF">DDW13_06085</name>
</gene>
<sequence>MSLTKQMLEEFDKDENAYKEFVKRIAVGIAQDDEIKILVLNSVIKDVATKNDIDNVRKEVDNLRKELKADINSLENELKGYVDAKIDALNKRIDDLRNDMRTHFFGFMGGIIATLITIILTKII</sequence>
<organism evidence="3 4">
    <name type="scientific">Acidianus hospitalis</name>
    <dbReference type="NCBI Taxonomy" id="563177"/>
    <lineage>
        <taxon>Archaea</taxon>
        <taxon>Thermoproteota</taxon>
        <taxon>Thermoprotei</taxon>
        <taxon>Sulfolobales</taxon>
        <taxon>Sulfolobaceae</taxon>
        <taxon>Acidianus</taxon>
    </lineage>
</organism>
<comment type="caution">
    <text evidence="3">The sequence shown here is derived from an EMBL/GenBank/DDBJ whole genome shotgun (WGS) entry which is preliminary data.</text>
</comment>
<dbReference type="EMBL" id="QEFD01000179">
    <property type="protein sequence ID" value="PVU74820.1"/>
    <property type="molecule type" value="Genomic_DNA"/>
</dbReference>
<keyword evidence="2" id="KW-0472">Membrane</keyword>
<keyword evidence="2" id="KW-0812">Transmembrane</keyword>
<proteinExistence type="predicted"/>
<accession>A0A2T9X406</accession>
<keyword evidence="2" id="KW-1133">Transmembrane helix</keyword>
<dbReference type="Proteomes" id="UP000245638">
    <property type="component" value="Unassembled WGS sequence"/>
</dbReference>
<evidence type="ECO:0000313" key="3">
    <source>
        <dbReference type="EMBL" id="PVU74820.1"/>
    </source>
</evidence>
<evidence type="ECO:0000256" key="2">
    <source>
        <dbReference type="SAM" id="Phobius"/>
    </source>
</evidence>
<evidence type="ECO:0000256" key="1">
    <source>
        <dbReference type="SAM" id="Coils"/>
    </source>
</evidence>
<protein>
    <submittedName>
        <fullName evidence="3">Uncharacterized protein</fullName>
    </submittedName>
</protein>
<reference evidence="3 4" key="1">
    <citation type="journal article" date="2015" name="Appl. Environ. Microbiol.">
        <title>Nanoarchaeota, Their Sulfolobales Host, and Nanoarchaeota Virus Distribution across Yellowstone National Park Hot Springs.</title>
        <authorList>
            <person name="Munson-McGee J.H."/>
            <person name="Field E.K."/>
            <person name="Bateson M."/>
            <person name="Rooney C."/>
            <person name="Stepanauskas R."/>
            <person name="Young M.J."/>
        </authorList>
    </citation>
    <scope>NUCLEOTIDE SEQUENCE [LARGE SCALE GENOMIC DNA]</scope>
    <source>
        <strain evidence="3">SCGC AC-742_N10</strain>
    </source>
</reference>